<dbReference type="Proteomes" id="UP001497482">
    <property type="component" value="Chromosome 22"/>
</dbReference>
<dbReference type="EMBL" id="OZ035844">
    <property type="protein sequence ID" value="CAL1598330.1"/>
    <property type="molecule type" value="Genomic_DNA"/>
</dbReference>
<evidence type="ECO:0000313" key="3">
    <source>
        <dbReference type="Proteomes" id="UP001497482"/>
    </source>
</evidence>
<protein>
    <submittedName>
        <fullName evidence="2">Uncharacterized protein</fullName>
    </submittedName>
</protein>
<reference evidence="2 3" key="1">
    <citation type="submission" date="2024-04" db="EMBL/GenBank/DDBJ databases">
        <authorList>
            <person name="Waldvogel A.-M."/>
            <person name="Schoenle A."/>
        </authorList>
    </citation>
    <scope>NUCLEOTIDE SEQUENCE [LARGE SCALE GENOMIC DNA]</scope>
</reference>
<organism evidence="2 3">
    <name type="scientific">Knipowitschia caucasica</name>
    <name type="common">Caucasian dwarf goby</name>
    <name type="synonym">Pomatoschistus caucasicus</name>
    <dbReference type="NCBI Taxonomy" id="637954"/>
    <lineage>
        <taxon>Eukaryota</taxon>
        <taxon>Metazoa</taxon>
        <taxon>Chordata</taxon>
        <taxon>Craniata</taxon>
        <taxon>Vertebrata</taxon>
        <taxon>Euteleostomi</taxon>
        <taxon>Actinopterygii</taxon>
        <taxon>Neopterygii</taxon>
        <taxon>Teleostei</taxon>
        <taxon>Neoteleostei</taxon>
        <taxon>Acanthomorphata</taxon>
        <taxon>Gobiaria</taxon>
        <taxon>Gobiiformes</taxon>
        <taxon>Gobioidei</taxon>
        <taxon>Gobiidae</taxon>
        <taxon>Gobiinae</taxon>
        <taxon>Knipowitschia</taxon>
    </lineage>
</organism>
<evidence type="ECO:0000256" key="1">
    <source>
        <dbReference type="SAM" id="MobiDB-lite"/>
    </source>
</evidence>
<name>A0AAV2LAW2_KNICA</name>
<gene>
    <name evidence="2" type="ORF">KC01_LOCUS26733</name>
</gene>
<accession>A0AAV2LAW2</accession>
<feature type="compositionally biased region" description="Basic and acidic residues" evidence="1">
    <location>
        <begin position="76"/>
        <end position="87"/>
    </location>
</feature>
<feature type="region of interest" description="Disordered" evidence="1">
    <location>
        <begin position="72"/>
        <end position="100"/>
    </location>
</feature>
<sequence length="137" mass="14256">MPAVLLFLPLSQDPISCEVRGVRAGGCSHGPCWDTGAGWQLYGTGGRMSAPWGSEWFYAPAASHLGSWASSNHQARTSDGKLSRDEWGGNGILHDNGAVQRSPLSPGLATRAVATGAPGSLGLSAPPRPGLDQYMVL</sequence>
<evidence type="ECO:0000313" key="2">
    <source>
        <dbReference type="EMBL" id="CAL1598330.1"/>
    </source>
</evidence>
<proteinExistence type="predicted"/>
<keyword evidence="3" id="KW-1185">Reference proteome</keyword>
<dbReference type="AlphaFoldDB" id="A0AAV2LAW2"/>